<reference evidence="2 3" key="1">
    <citation type="submission" date="2017-01" db="EMBL/GenBank/DDBJ databases">
        <title>Complete genome of Lacinutrix venerupis DOK2-8 isolated from seawater in Dokdo.</title>
        <authorList>
            <person name="Chi W.-J."/>
            <person name="Kim J.H."/>
        </authorList>
    </citation>
    <scope>NUCLEOTIDE SEQUENCE [LARGE SCALE GENOMIC DNA]</scope>
    <source>
        <strain evidence="2 3">DOK2-8</strain>
    </source>
</reference>
<evidence type="ECO:0000259" key="1">
    <source>
        <dbReference type="PROSITE" id="PS50206"/>
    </source>
</evidence>
<sequence length="175" mass="20371">MKHFILILIALFSVELSAQKTIDDLLKQYNDKGVPYISVEELAMPKTKAIIFDTREPKEYKVSHLKNAVCVGYDDFDLASIEKNYPNKNEKIVVYCSLGIRSETIGEKLKKAGYTNVYNLYGGIFEWKNKDFSVVDIQNNETEKIHTFNKTWSKWLKKGEKVYEKEEKLSKKTKK</sequence>
<dbReference type="SUPFAM" id="SSF52821">
    <property type="entry name" value="Rhodanese/Cell cycle control phosphatase"/>
    <property type="match status" value="1"/>
</dbReference>
<dbReference type="NCBIfam" id="NF045521">
    <property type="entry name" value="rhoda_near_glyco"/>
    <property type="match status" value="1"/>
</dbReference>
<organism evidence="2 3">
    <name type="scientific">Lacinutrix venerupis</name>
    <dbReference type="NCBI Taxonomy" id="1486034"/>
    <lineage>
        <taxon>Bacteria</taxon>
        <taxon>Pseudomonadati</taxon>
        <taxon>Bacteroidota</taxon>
        <taxon>Flavobacteriia</taxon>
        <taxon>Flavobacteriales</taxon>
        <taxon>Flavobacteriaceae</taxon>
        <taxon>Lacinutrix</taxon>
    </lineage>
</organism>
<gene>
    <name evidence="2" type="ORF">BWR22_13725</name>
</gene>
<accession>A0AAC9PXR3</accession>
<dbReference type="InterPro" id="IPR001763">
    <property type="entry name" value="Rhodanese-like_dom"/>
</dbReference>
<dbReference type="Gene3D" id="3.40.250.10">
    <property type="entry name" value="Rhodanese-like domain"/>
    <property type="match status" value="1"/>
</dbReference>
<dbReference type="PANTHER" id="PTHR44086">
    <property type="entry name" value="THIOSULFATE SULFURTRANSFERASE RDL2, MITOCHONDRIAL-RELATED"/>
    <property type="match status" value="1"/>
</dbReference>
<keyword evidence="3" id="KW-1185">Reference proteome</keyword>
<dbReference type="AlphaFoldDB" id="A0AAC9PXR3"/>
<proteinExistence type="predicted"/>
<evidence type="ECO:0000313" key="3">
    <source>
        <dbReference type="Proteomes" id="UP000187506"/>
    </source>
</evidence>
<dbReference type="Proteomes" id="UP000187506">
    <property type="component" value="Chromosome"/>
</dbReference>
<dbReference type="EMBL" id="CP019352">
    <property type="protein sequence ID" value="APY01316.1"/>
    <property type="molecule type" value="Genomic_DNA"/>
</dbReference>
<evidence type="ECO:0000313" key="2">
    <source>
        <dbReference type="EMBL" id="APY01316.1"/>
    </source>
</evidence>
<dbReference type="InterPro" id="IPR036873">
    <property type="entry name" value="Rhodanese-like_dom_sf"/>
</dbReference>
<dbReference type="RefSeq" id="WP_076734218.1">
    <property type="nucleotide sequence ID" value="NZ_CP019352.1"/>
</dbReference>
<dbReference type="KEGG" id="lvn:BWR22_13725"/>
<dbReference type="GO" id="GO:0004792">
    <property type="term" value="F:thiosulfate-cyanide sulfurtransferase activity"/>
    <property type="evidence" value="ECO:0007669"/>
    <property type="project" value="TreeGrafter"/>
</dbReference>
<dbReference type="PANTHER" id="PTHR44086:SF10">
    <property type="entry name" value="THIOSULFATE SULFURTRANSFERASE_RHODANESE-LIKE DOMAIN-CONTAINING PROTEIN 3"/>
    <property type="match status" value="1"/>
</dbReference>
<protein>
    <submittedName>
        <fullName evidence="2">Rhodanese</fullName>
    </submittedName>
</protein>
<feature type="domain" description="Rhodanese" evidence="1">
    <location>
        <begin position="45"/>
        <end position="136"/>
    </location>
</feature>
<dbReference type="Pfam" id="PF00581">
    <property type="entry name" value="Rhodanese"/>
    <property type="match status" value="1"/>
</dbReference>
<dbReference type="CDD" id="cd00158">
    <property type="entry name" value="RHOD"/>
    <property type="match status" value="1"/>
</dbReference>
<name>A0AAC9PXR3_9FLAO</name>
<dbReference type="SMART" id="SM00450">
    <property type="entry name" value="RHOD"/>
    <property type="match status" value="1"/>
</dbReference>
<dbReference type="PROSITE" id="PS50206">
    <property type="entry name" value="RHODANESE_3"/>
    <property type="match status" value="1"/>
</dbReference>